<dbReference type="AlphaFoldDB" id="A0AAV4PC34"/>
<comment type="caution">
    <text evidence="1">The sequence shown here is derived from an EMBL/GenBank/DDBJ whole genome shotgun (WGS) entry which is preliminary data.</text>
</comment>
<protein>
    <submittedName>
        <fullName evidence="1">Uncharacterized protein</fullName>
    </submittedName>
</protein>
<sequence length="366" mass="42080">MSWKSFLPDFHLPAVKSSPPEMRRSLLDALSERIKRFATAFSFLISEVSYGRFACNNSINFDASDPRSSSGKLKWRHYTRHLDEYFMQKTGSAFVSADRSALRRKGSGEIEMADDTRYLDEYFMQKTGSALFLPIAEPSGGKDLGSELWPLRVQQQRKFRRFRPRVPAQGKLKWRATRATLMNILCKKTGSAFVSADRSALRRKGANDPGIFFTTRFNLSVLFGNLSDLGSELWPFRVQQQRKFRRFRPRVPAQRKLKWRTARATLMNILCKRRGRLLFLPIGAPSGGKGSELWPFRVQQQRKFRRFRPRVPAQGKLKWRTARATLMNILCKRRGRLLFLPIGAPSGGKGIDLFMSLEARSLCGMN</sequence>
<evidence type="ECO:0000313" key="1">
    <source>
        <dbReference type="EMBL" id="GIX93558.1"/>
    </source>
</evidence>
<organism evidence="1 2">
    <name type="scientific">Caerostris extrusa</name>
    <name type="common">Bark spider</name>
    <name type="synonym">Caerostris bankana</name>
    <dbReference type="NCBI Taxonomy" id="172846"/>
    <lineage>
        <taxon>Eukaryota</taxon>
        <taxon>Metazoa</taxon>
        <taxon>Ecdysozoa</taxon>
        <taxon>Arthropoda</taxon>
        <taxon>Chelicerata</taxon>
        <taxon>Arachnida</taxon>
        <taxon>Araneae</taxon>
        <taxon>Araneomorphae</taxon>
        <taxon>Entelegynae</taxon>
        <taxon>Araneoidea</taxon>
        <taxon>Araneidae</taxon>
        <taxon>Caerostris</taxon>
    </lineage>
</organism>
<reference evidence="1 2" key="1">
    <citation type="submission" date="2021-06" db="EMBL/GenBank/DDBJ databases">
        <title>Caerostris extrusa draft genome.</title>
        <authorList>
            <person name="Kono N."/>
            <person name="Arakawa K."/>
        </authorList>
    </citation>
    <scope>NUCLEOTIDE SEQUENCE [LARGE SCALE GENOMIC DNA]</scope>
</reference>
<gene>
    <name evidence="1" type="ORF">CEXT_707771</name>
</gene>
<dbReference type="Proteomes" id="UP001054945">
    <property type="component" value="Unassembled WGS sequence"/>
</dbReference>
<accession>A0AAV4PC34</accession>
<evidence type="ECO:0000313" key="2">
    <source>
        <dbReference type="Proteomes" id="UP001054945"/>
    </source>
</evidence>
<dbReference type="EMBL" id="BPLR01004265">
    <property type="protein sequence ID" value="GIX93558.1"/>
    <property type="molecule type" value="Genomic_DNA"/>
</dbReference>
<keyword evidence="2" id="KW-1185">Reference proteome</keyword>
<proteinExistence type="predicted"/>
<name>A0AAV4PC34_CAEEX</name>